<feature type="transmembrane region" description="Helical" evidence="2">
    <location>
        <begin position="564"/>
        <end position="587"/>
    </location>
</feature>
<dbReference type="OrthoDB" id="267274at2759"/>
<proteinExistence type="predicted"/>
<feature type="region of interest" description="Disordered" evidence="1">
    <location>
        <begin position="775"/>
        <end position="812"/>
    </location>
</feature>
<evidence type="ECO:0000313" key="3">
    <source>
        <dbReference type="EMBL" id="KAG5511942.1"/>
    </source>
</evidence>
<keyword evidence="4" id="KW-1185">Reference proteome</keyword>
<feature type="compositionally biased region" description="Polar residues" evidence="1">
    <location>
        <begin position="777"/>
        <end position="793"/>
    </location>
</feature>
<feature type="compositionally biased region" description="Basic and acidic residues" evidence="1">
    <location>
        <begin position="324"/>
        <end position="334"/>
    </location>
</feature>
<feature type="region of interest" description="Disordered" evidence="1">
    <location>
        <begin position="602"/>
        <end position="650"/>
    </location>
</feature>
<feature type="region of interest" description="Disordered" evidence="1">
    <location>
        <begin position="178"/>
        <end position="243"/>
    </location>
</feature>
<feature type="region of interest" description="Disordered" evidence="1">
    <location>
        <begin position="301"/>
        <end position="334"/>
    </location>
</feature>
<feature type="transmembrane region" description="Helical" evidence="2">
    <location>
        <begin position="487"/>
        <end position="508"/>
    </location>
</feature>
<evidence type="ECO:0000256" key="1">
    <source>
        <dbReference type="SAM" id="MobiDB-lite"/>
    </source>
</evidence>
<feature type="region of interest" description="Disordered" evidence="1">
    <location>
        <begin position="45"/>
        <end position="67"/>
    </location>
</feature>
<feature type="compositionally biased region" description="Polar residues" evidence="1">
    <location>
        <begin position="50"/>
        <end position="61"/>
    </location>
</feature>
<reference evidence="3 4" key="1">
    <citation type="submission" date="2021-02" db="EMBL/GenBank/DDBJ databases">
        <title>Porcisia hertigi Genome sequencing and assembly.</title>
        <authorList>
            <person name="Almutairi H."/>
            <person name="Gatherer D."/>
        </authorList>
    </citation>
    <scope>NUCLEOTIDE SEQUENCE [LARGE SCALE GENOMIC DNA]</scope>
    <source>
        <strain evidence="3 4">C119</strain>
    </source>
</reference>
<feature type="region of interest" description="Disordered" evidence="1">
    <location>
        <begin position="261"/>
        <end position="286"/>
    </location>
</feature>
<protein>
    <submittedName>
        <fullName evidence="3">Uncharacterized protein</fullName>
    </submittedName>
</protein>
<keyword evidence="2" id="KW-0812">Transmembrane</keyword>
<keyword evidence="2" id="KW-1133">Transmembrane helix</keyword>
<organism evidence="3 4">
    <name type="scientific">Porcisia hertigi</name>
    <dbReference type="NCBI Taxonomy" id="2761500"/>
    <lineage>
        <taxon>Eukaryota</taxon>
        <taxon>Discoba</taxon>
        <taxon>Euglenozoa</taxon>
        <taxon>Kinetoplastea</taxon>
        <taxon>Metakinetoplastina</taxon>
        <taxon>Trypanosomatida</taxon>
        <taxon>Trypanosomatidae</taxon>
        <taxon>Leishmaniinae</taxon>
        <taxon>Porcisia</taxon>
    </lineage>
</organism>
<feature type="compositionally biased region" description="Polar residues" evidence="1">
    <location>
        <begin position="855"/>
        <end position="865"/>
    </location>
</feature>
<keyword evidence="2" id="KW-0472">Membrane</keyword>
<dbReference type="EMBL" id="JAFJZO010000003">
    <property type="protein sequence ID" value="KAG5511942.1"/>
    <property type="molecule type" value="Genomic_DNA"/>
</dbReference>
<evidence type="ECO:0000256" key="2">
    <source>
        <dbReference type="SAM" id="Phobius"/>
    </source>
</evidence>
<dbReference type="KEGG" id="phet:94293775"/>
<feature type="region of interest" description="Disordered" evidence="1">
    <location>
        <begin position="121"/>
        <end position="155"/>
    </location>
</feature>
<evidence type="ECO:0000313" key="4">
    <source>
        <dbReference type="Proteomes" id="UP000674318"/>
    </source>
</evidence>
<name>A0A836LLU3_9TRYP</name>
<accession>A0A836LLU3</accession>
<dbReference type="RefSeq" id="XP_067759898.1">
    <property type="nucleotide sequence ID" value="XM_067903698.1"/>
</dbReference>
<feature type="compositionally biased region" description="Polar residues" evidence="1">
    <location>
        <begin position="261"/>
        <end position="271"/>
    </location>
</feature>
<feature type="compositionally biased region" description="Gly residues" evidence="1">
    <location>
        <begin position="841"/>
        <end position="851"/>
    </location>
</feature>
<feature type="region of interest" description="Disordered" evidence="1">
    <location>
        <begin position="827"/>
        <end position="865"/>
    </location>
</feature>
<dbReference type="GeneID" id="94293775"/>
<comment type="caution">
    <text evidence="3">The sequence shown here is derived from an EMBL/GenBank/DDBJ whole genome shotgun (WGS) entry which is preliminary data.</text>
</comment>
<dbReference type="AlphaFoldDB" id="A0A836LLU3"/>
<dbReference type="Proteomes" id="UP000674318">
    <property type="component" value="Chromosome 3"/>
</dbReference>
<feature type="compositionally biased region" description="Basic and acidic residues" evidence="1">
    <location>
        <begin position="602"/>
        <end position="614"/>
    </location>
</feature>
<sequence>MQHPRAGEAASGYRDPTTLFVEKFSSTTTTLSDESDEDYRMPQGFVAPGSRTQAVSTQTGDPSHPMWSTPGIMRALTGSKHKNIDARVHAEWVQRQRDEQERRFLRKRRALDYEHSVVFVQAGPESRDGHRSRGANDAPPRRQRHGNTSNGVLLDDEPIDYVPAELKAWYVASRTAVRRASPVTHRRSKSAGATAQGKVHHSPRRDPSVELGDSPGGGGDTLATTGAQTSRPTIADLPNSSEDSVFGDVAVVGRQAISSGSAGTTSVNVLQSREAPRGSRGWPPASSAAVAADAAALYSSESCATPGSPREGDASGKAAANGREVAHGDSCDADRSLCADGKGEVNDRSAVEEAVTDSNNVVSHPWGGRPPLRAHRYVEQPNGVFIDHAHHADLLAEYAVAADLRHAQEKTDARLARRWTRLLYGPRGGQAARWGGGRRLKGTVATAASANGSGTAMSRFHKYGSHDPATYRQRFVTTLRYLQRLHVFLSAFAAGVSLLTLLAITVPFPDSHTGSGTSAVLLLALFADVSSTQTDTAAAHVFPVLEQGRPAFALFLTLLQGYNASLLLCLTLLMFITGYAPLPWGFAEQYWVTQRRRWLKQEHNDTEQPSDRGSETGLSHLTRGGGGHRRNSITSADGNGLPGNDSTRGLEYTRRLGSTAHQATMSCSDVLGGVTSNDGHLGETSASALFRTTCSPLSPDRRLSMSLGGGGGGRTNTAAYASYEPSYNESIGDSGLGSPLAGAHRRYSKGTHLYADSGLAGQGGRGTWDVAQRMPPSATTCMSPRGNGSSTGRAATGSPGYQQQQEQPHRLQETFTSRGARSVLMSSTAPDLEPTTPTAHRGGGGGGGGAGVNHPTLQPSSSSALFFSGNPLEGSLSANNAFTRAFDDSQRRVTKWLCSTLHVLAHTSCMFCARRGEGAAKSQRAGGARGGATWEVNVLATGHELASAWSPGIRHTEPVVHVSPYLYLLLKPRLWCVVAALVLTVAEIALVDERSIELLWLAQPASWGSAAAVPPPRRTSSGEVVLPHAWTVANFTSTPLRMSGGGGGRRPAAVPDASILSEEPLQVDAEGTPGHLWRVLTAIYATRMAVLWLTFLLNLFL</sequence>
<gene>
    <name evidence="3" type="ORF">JKF63_07767</name>
</gene>